<dbReference type="GO" id="GO:0015629">
    <property type="term" value="C:actin cytoskeleton"/>
    <property type="evidence" value="ECO:0007669"/>
    <property type="project" value="TreeGrafter"/>
</dbReference>
<dbReference type="PANTHER" id="PTHR16091">
    <property type="entry name" value="TTC17 PROTEIN"/>
    <property type="match status" value="1"/>
</dbReference>
<dbReference type="GO" id="GO:0030041">
    <property type="term" value="P:actin filament polymerization"/>
    <property type="evidence" value="ECO:0007669"/>
    <property type="project" value="TreeGrafter"/>
</dbReference>
<dbReference type="InterPro" id="IPR019734">
    <property type="entry name" value="TPR_rpt"/>
</dbReference>
<evidence type="ECO:0000256" key="2">
    <source>
        <dbReference type="SAM" id="SignalP"/>
    </source>
</evidence>
<evidence type="ECO:0000313" key="3">
    <source>
        <dbReference type="EMBL" id="CAD6193908.1"/>
    </source>
</evidence>
<feature type="repeat" description="TPR" evidence="1">
    <location>
        <begin position="772"/>
        <end position="805"/>
    </location>
</feature>
<dbReference type="GO" id="GO:0005737">
    <property type="term" value="C:cytoplasm"/>
    <property type="evidence" value="ECO:0007669"/>
    <property type="project" value="TreeGrafter"/>
</dbReference>
<evidence type="ECO:0008006" key="5">
    <source>
        <dbReference type="Google" id="ProtNLM"/>
    </source>
</evidence>
<proteinExistence type="predicted"/>
<organism evidence="3 4">
    <name type="scientific">Caenorhabditis auriculariae</name>
    <dbReference type="NCBI Taxonomy" id="2777116"/>
    <lineage>
        <taxon>Eukaryota</taxon>
        <taxon>Metazoa</taxon>
        <taxon>Ecdysozoa</taxon>
        <taxon>Nematoda</taxon>
        <taxon>Chromadorea</taxon>
        <taxon>Rhabditida</taxon>
        <taxon>Rhabditina</taxon>
        <taxon>Rhabditomorpha</taxon>
        <taxon>Rhabditoidea</taxon>
        <taxon>Rhabditidae</taxon>
        <taxon>Peloderinae</taxon>
        <taxon>Caenorhabditis</taxon>
    </lineage>
</organism>
<reference evidence="3" key="1">
    <citation type="submission" date="2020-10" db="EMBL/GenBank/DDBJ databases">
        <authorList>
            <person name="Kikuchi T."/>
        </authorList>
    </citation>
    <scope>NUCLEOTIDE SEQUENCE</scope>
    <source>
        <strain evidence="3">NKZ352</strain>
    </source>
</reference>
<dbReference type="SMART" id="SM00028">
    <property type="entry name" value="TPR"/>
    <property type="match status" value="5"/>
</dbReference>
<dbReference type="OrthoDB" id="2115703at2759"/>
<feature type="signal peptide" evidence="2">
    <location>
        <begin position="1"/>
        <end position="23"/>
    </location>
</feature>
<dbReference type="PROSITE" id="PS50005">
    <property type="entry name" value="TPR"/>
    <property type="match status" value="2"/>
</dbReference>
<dbReference type="InterPro" id="IPR052630">
    <property type="entry name" value="TTC17"/>
</dbReference>
<keyword evidence="2" id="KW-0732">Signal</keyword>
<keyword evidence="4" id="KW-1185">Reference proteome</keyword>
<dbReference type="FunFam" id="1.25.40.10:FF:000973">
    <property type="entry name" value="Anaphase-promoting complex subunit 3 protein"/>
    <property type="match status" value="1"/>
</dbReference>
<name>A0A8S1HHL4_9PELO</name>
<accession>A0A8S1HHL4</accession>
<dbReference type="EMBL" id="CAJGYM010000039">
    <property type="protein sequence ID" value="CAD6193908.1"/>
    <property type="molecule type" value="Genomic_DNA"/>
</dbReference>
<dbReference type="Gene3D" id="1.25.40.10">
    <property type="entry name" value="Tetratricopeptide repeat domain"/>
    <property type="match status" value="2"/>
</dbReference>
<protein>
    <recommendedName>
        <fullName evidence="5">Tetratricopeptide repeat protein 17</fullName>
    </recommendedName>
</protein>
<dbReference type="InterPro" id="IPR011990">
    <property type="entry name" value="TPR-like_helical_dom_sf"/>
</dbReference>
<keyword evidence="1" id="KW-0802">TPR repeat</keyword>
<dbReference type="SUPFAM" id="SSF48452">
    <property type="entry name" value="TPR-like"/>
    <property type="match status" value="1"/>
</dbReference>
<dbReference type="Proteomes" id="UP000835052">
    <property type="component" value="Unassembled WGS sequence"/>
</dbReference>
<gene>
    <name evidence="3" type="ORF">CAUJ_LOCUS9827</name>
</gene>
<comment type="caution">
    <text evidence="3">The sequence shown here is derived from an EMBL/GenBank/DDBJ whole genome shotgun (WGS) entry which is preliminary data.</text>
</comment>
<evidence type="ECO:0000256" key="1">
    <source>
        <dbReference type="PROSITE-ProRule" id="PRU00339"/>
    </source>
</evidence>
<dbReference type="PANTHER" id="PTHR16091:SF1">
    <property type="entry name" value="TETRATRICOPEPTIDE REPEAT PROTEIN 17"/>
    <property type="match status" value="1"/>
</dbReference>
<feature type="chain" id="PRO_5035816802" description="Tetratricopeptide repeat protein 17" evidence="2">
    <location>
        <begin position="24"/>
        <end position="1277"/>
    </location>
</feature>
<sequence length="1277" mass="145728">MHRVKLLAWAYLFLIMANDVVLATYHWRISDDEKKIEAVFDTPYALAVPGALVDFVRQMENVRDYGESYTQLQQAMRKISSREKMDDPNFEATFRISEQSCLNSHGIPLEPQSFHTSYSAELCPEFHETYRGYTTFLKEYFDTPPDNEKRPPRCQYWFDAMRMKGAYHIDFSVLKIKPQNESPDPAYAHILQRFFPQFLKFDPKDPKPFAVALASMLSHHDERVSNNPYLHMAAAAYWRSLGRLSEALDCYRSGVHFIHKPRRVEHSRFFSEFGKEAITLATGTLLTRVGFADVAQVIFEYFRDEKASPKCYRAMALGAAGDASVLTGPEDGSRKGFRDEAALSKLSEEERSSMFAPALQDYAKALQLIQQLQARGKDGEALQAAKEATTEKSALLSCHIKLTYALEHQKENLDKLVQEKNRFNEVYTKQKDVEVRMLKLAASHGLHRVQKMFYESIKYGYNPRRICKMAYINRFPQTKRRENLATFVVCEATSEKAYEESMVEQRKQTLVGRPPQNESSWRVADVFPRNKVYEKKLEALRAQTLKVPQMPRKYPKELEKDRERPWRRVDWPNSVDCQAVVSRSDPFRLETFPQVFISPEHRGYIVSEFVTKFIGLEANEELPLPWFEPRCDSVEDVTLEAFKRFESLNRVYDKEMDRSDPTVAEKSLKTVLVRLADRIIDEYEMGGRIWTLINYKIGPQWVAYNLAGLYWRVQGNAYQAIRCLSQAVRESPTESYIALVQMSQVFLRATRSVADSHEFLQKQFSPFPYRDPLFYYVQGRMKLLMHDVDKAIQHLKDAMDKNPDDEVIAEDLLKVACSGMSTKPAISSKYPTVCCSPLVQNAVCIRPRENAPEQCYVIETDAKLVQHGRLVYHRCNGVYTGVSKKTSDYANIVSPFLPVFNTVSRKDDLSYWIDDADSIQTVESKELPLDYGGTQSFFAQRPAEWWMNAKSEMRYEVQHVESDVDEWEEEVDSDLAVVPPKPLSFLWIREKTLMLNYDAKAPSHLPSPSTHQIRRGVAVFPPPRVNTNSCNGVSKLEVLFDNAPSTWVSVTAKGEDIEKYVDLRGPIPGIASLQPVCPFIDKYENSPILGLDHIPAFALSDQFLFYKPEKALTDALKSLGNERDSIEHVAARLHTALLASGAGSNGKRVNWLLCVLSSLYWRVSGDAENAMNCLRCALHSAPPQMRDVALVSLANICHQAGLLNSALIAAGAALTTSPTLVAIHFTLANIYASIGDYQRALEFYYSTLSLQSNFLPAKERIRAIYCNSGQKFDFQTA</sequence>
<feature type="repeat" description="TPR" evidence="1">
    <location>
        <begin position="1221"/>
        <end position="1254"/>
    </location>
</feature>
<dbReference type="AlphaFoldDB" id="A0A8S1HHL4"/>
<evidence type="ECO:0000313" key="4">
    <source>
        <dbReference type="Proteomes" id="UP000835052"/>
    </source>
</evidence>